<sequence length="1032" mass="109323">MKTTLLQGRRAWLLCLAWLLLTLPTQAQKFLEKLNRGVVAVRTSPSQVYVGWRLFGNDPAGISFNVYRGATKANPTPITGSTNFVDNTSANATYSVRAVINGVEQAGSATAPTLSQQFLKVPLQVPAGGTTPAGEAYTYSANDCSVADLNGDGQYEVVVKWDPSNAKDNSQSGYTGNVYLDAYTLSGTRLWRIDLGRNIRAGAHYTQLMVYDLDSDGKAEVAVKTADGTVDGQGKVIGSAGADYRNSAGYILSGPEFLTVFNGQTGAAMATTNFVPARGTVSSWGDSYGNRVDRFVSAIAYLDGQRPSLVMGRGYYTRLVRVAWDWRGGQLTQRWVFDSNTTGNSAYAGQGNHQLTVGDVDGDGRDEVCNGASTIDDNGRGLFSSGAGHGDALHMSDLSPDRPGQEVWQCQEEPAKYGTNGLQLRDARTGQLIFGVPTTGDVGRAMAADIDPRYKGAEVWGSTGGVYTCTGQQISTSRPSINFGLWWDGDLQRELLDGDKIDKWNPATNSVTRLASIYAEPFNMGYNNSTKRNPGVSADVLGDWREEVITRSLDNQSLIVLTTTIPTSYRLPTLMHDAQYRTQVALQNSAYNQPPHPSYYLGGGMAPPPTPNITLVGATTTRLGSSATNVAPVSGDAATQPDNLTLRWNGTASRYHVFVGASPQSLELVATTAETSLLLAAQAELKQYYWRVDALYDGDESRDGETVAGEVWSFTTVDNVPPLALAKDISVTLDATGQARISGADVDNGSSDAYGIASLLVSPAVFSCATLGANPVTLTVTDDNGNSATAPATVTVLGSLPTAAITVTPGSSVYTGGAPTTLYLGYGPQSVTLTASGGLRYQWSPAASLSDAAAAAPVFTAATPGTYAYTVTVTNEYGCTATASVTLKVVEARCGNKNDKVLVCHHGKLLCVDNSAVAAHLTNHQDQLATCATDPAGEARTAAAESAGVFEAYPNPFAERTTISFRSAQTAAARLQIFNALGQLVATLYDEPATAGQLYQRPLDSKALPAGLYTCRLLLGGQVQTQKLMIEK</sequence>
<dbReference type="OrthoDB" id="9802318at2"/>
<dbReference type="InterPro" id="IPR026444">
    <property type="entry name" value="Secre_tail"/>
</dbReference>
<dbReference type="PANTHER" id="PTHR43118">
    <property type="entry name" value="RHAMNOGALACTURONAN LYASE (EUROFUNG)"/>
    <property type="match status" value="1"/>
</dbReference>
<evidence type="ECO:0000259" key="1">
    <source>
        <dbReference type="SMART" id="SM00089"/>
    </source>
</evidence>
<dbReference type="Pfam" id="PF21348">
    <property type="entry name" value="RGL11_C"/>
    <property type="match status" value="1"/>
</dbReference>
<dbReference type="AlphaFoldDB" id="A0A2M9BPR1"/>
<dbReference type="InterPro" id="IPR034641">
    <property type="entry name" value="RGL11"/>
</dbReference>
<dbReference type="Pfam" id="PF18962">
    <property type="entry name" value="Por_Secre_tail"/>
    <property type="match status" value="1"/>
</dbReference>
<dbReference type="InterPro" id="IPR035986">
    <property type="entry name" value="PKD_dom_sf"/>
</dbReference>
<feature type="domain" description="PKD/Chitinase" evidence="1">
    <location>
        <begin position="815"/>
        <end position="892"/>
    </location>
</feature>
<dbReference type="Gene3D" id="2.60.40.10">
    <property type="entry name" value="Immunoglobulins"/>
    <property type="match status" value="4"/>
</dbReference>
<dbReference type="InterPro" id="IPR049366">
    <property type="entry name" value="RGL11_C"/>
</dbReference>
<dbReference type="PANTHER" id="PTHR43118:SF1">
    <property type="entry name" value="RHAMNOGALACTURONAN LYASE (EUROFUNG)"/>
    <property type="match status" value="1"/>
</dbReference>
<dbReference type="EMBL" id="PGFA01000001">
    <property type="protein sequence ID" value="PJJ59951.1"/>
    <property type="molecule type" value="Genomic_DNA"/>
</dbReference>
<name>A0A2M9BPR1_9BACT</name>
<dbReference type="SUPFAM" id="SSF49299">
    <property type="entry name" value="PKD domain"/>
    <property type="match status" value="1"/>
</dbReference>
<evidence type="ECO:0000313" key="3">
    <source>
        <dbReference type="Proteomes" id="UP000228535"/>
    </source>
</evidence>
<dbReference type="InterPro" id="IPR013783">
    <property type="entry name" value="Ig-like_fold"/>
</dbReference>
<gene>
    <name evidence="2" type="ORF">CLV45_1373</name>
</gene>
<organism evidence="2 3">
    <name type="scientific">Hymenobacter chitinivorans DSM 11115</name>
    <dbReference type="NCBI Taxonomy" id="1121954"/>
    <lineage>
        <taxon>Bacteria</taxon>
        <taxon>Pseudomonadati</taxon>
        <taxon>Bacteroidota</taxon>
        <taxon>Cytophagia</taxon>
        <taxon>Cytophagales</taxon>
        <taxon>Hymenobacteraceae</taxon>
        <taxon>Hymenobacter</taxon>
    </lineage>
</organism>
<reference evidence="2 3" key="1">
    <citation type="submission" date="2017-11" db="EMBL/GenBank/DDBJ databases">
        <title>Genomic Encyclopedia of Archaeal and Bacterial Type Strains, Phase II (KMG-II): From Individual Species to Whole Genera.</title>
        <authorList>
            <person name="Goeker M."/>
        </authorList>
    </citation>
    <scope>NUCLEOTIDE SEQUENCE [LARGE SCALE GENOMIC DNA]</scope>
    <source>
        <strain evidence="2 3">DSM 11115</strain>
    </source>
</reference>
<dbReference type="InterPro" id="IPR041624">
    <property type="entry name" value="RGI_lyase"/>
</dbReference>
<dbReference type="Proteomes" id="UP000228535">
    <property type="component" value="Unassembled WGS sequence"/>
</dbReference>
<dbReference type="NCBIfam" id="TIGR04183">
    <property type="entry name" value="Por_Secre_tail"/>
    <property type="match status" value="1"/>
</dbReference>
<dbReference type="SMART" id="SM00089">
    <property type="entry name" value="PKD"/>
    <property type="match status" value="1"/>
</dbReference>
<protein>
    <submittedName>
        <fullName evidence="2">Putative secreted protein (Por secretion system target)</fullName>
    </submittedName>
</protein>
<comment type="caution">
    <text evidence="2">The sequence shown here is derived from an EMBL/GenBank/DDBJ whole genome shotgun (WGS) entry which is preliminary data.</text>
</comment>
<dbReference type="SUPFAM" id="SSF69318">
    <property type="entry name" value="Integrin alpha N-terminal domain"/>
    <property type="match status" value="1"/>
</dbReference>
<keyword evidence="3" id="KW-1185">Reference proteome</keyword>
<dbReference type="InterPro" id="IPR028994">
    <property type="entry name" value="Integrin_alpha_N"/>
</dbReference>
<evidence type="ECO:0000313" key="2">
    <source>
        <dbReference type="EMBL" id="PJJ59951.1"/>
    </source>
</evidence>
<dbReference type="Pfam" id="PF18370">
    <property type="entry name" value="RGI_lyase"/>
    <property type="match status" value="1"/>
</dbReference>
<dbReference type="InterPro" id="IPR022409">
    <property type="entry name" value="PKD/Chitinase_dom"/>
</dbReference>
<proteinExistence type="predicted"/>
<dbReference type="CDD" id="cd10318">
    <property type="entry name" value="RGL11"/>
    <property type="match status" value="1"/>
</dbReference>
<dbReference type="RefSeq" id="WP_157807336.1">
    <property type="nucleotide sequence ID" value="NZ_PGFA01000001.1"/>
</dbReference>
<accession>A0A2M9BPR1</accession>